<accession>A0A7Z7PN50</accession>
<dbReference type="AlphaFoldDB" id="A0A7Z7PN50"/>
<dbReference type="EMBL" id="LS974202">
    <property type="protein sequence ID" value="SSC12541.1"/>
    <property type="molecule type" value="Genomic_DNA"/>
</dbReference>
<reference evidence="1 2" key="1">
    <citation type="submission" date="2017-01" db="EMBL/GenBank/DDBJ databases">
        <authorList>
            <person name="Erauso G."/>
        </authorList>
    </citation>
    <scope>NUCLEOTIDE SEQUENCE [LARGE SCALE GENOMIC DNA]</scope>
    <source>
        <strain evidence="1">MESINF1</strain>
    </source>
</reference>
<dbReference type="RefSeq" id="WP_169698846.1">
    <property type="nucleotide sequence ID" value="NZ_LS974202.1"/>
</dbReference>
<evidence type="ECO:0008006" key="3">
    <source>
        <dbReference type="Google" id="ProtNLM"/>
    </source>
</evidence>
<sequence length="184" mass="21348">MSKRIKLISLLTAAIIILVLGGCVLPRFMHNTLIERMIAAAREYLAQNHPEFNLKLFAVYASTDEDPEPFEKADDLAYWRLIFSDFDLSKIVEAIYKDGSWTSKVVDDIWYEDAVLVDPLYIIFDIQDAINIIHNRNPLLKYLGVYFHLPLDPNFKHPQYKFKIEDGGFVIFNSVTGEFEFSDY</sequence>
<dbReference type="PROSITE" id="PS51257">
    <property type="entry name" value="PROKAR_LIPOPROTEIN"/>
    <property type="match status" value="1"/>
</dbReference>
<organism evidence="1 2">
    <name type="scientific">Mesotoga infera</name>
    <dbReference type="NCBI Taxonomy" id="1236046"/>
    <lineage>
        <taxon>Bacteria</taxon>
        <taxon>Thermotogati</taxon>
        <taxon>Thermotogota</taxon>
        <taxon>Thermotogae</taxon>
        <taxon>Kosmotogales</taxon>
        <taxon>Kosmotogaceae</taxon>
        <taxon>Mesotoga</taxon>
    </lineage>
</organism>
<gene>
    <name evidence="1" type="ORF">MESINF_1097</name>
</gene>
<evidence type="ECO:0000313" key="2">
    <source>
        <dbReference type="Proteomes" id="UP000250796"/>
    </source>
</evidence>
<keyword evidence="2" id="KW-1185">Reference proteome</keyword>
<dbReference type="KEGG" id="minf:MESINF_1097"/>
<dbReference type="Proteomes" id="UP000250796">
    <property type="component" value="Chromosome MESINF"/>
</dbReference>
<name>A0A7Z7PN50_9BACT</name>
<proteinExistence type="predicted"/>
<protein>
    <recommendedName>
        <fullName evidence="3">Lipoprotein</fullName>
    </recommendedName>
</protein>
<evidence type="ECO:0000313" key="1">
    <source>
        <dbReference type="EMBL" id="SSC12541.1"/>
    </source>
</evidence>